<evidence type="ECO:0000313" key="2">
    <source>
        <dbReference type="EMBL" id="MBA0818651.1"/>
    </source>
</evidence>
<protein>
    <recommendedName>
        <fullName evidence="1">DUF4283 domain-containing protein</fullName>
    </recommendedName>
</protein>
<evidence type="ECO:0000313" key="3">
    <source>
        <dbReference type="Proteomes" id="UP000593560"/>
    </source>
</evidence>
<dbReference type="OrthoDB" id="1750606at2759"/>
<dbReference type="Pfam" id="PF14111">
    <property type="entry name" value="DUF4283"/>
    <property type="match status" value="1"/>
</dbReference>
<feature type="domain" description="DUF4283" evidence="1">
    <location>
        <begin position="35"/>
        <end position="94"/>
    </location>
</feature>
<keyword evidence="3" id="KW-1185">Reference proteome</keyword>
<gene>
    <name evidence="2" type="ORF">Gohar_022388</name>
</gene>
<dbReference type="EMBL" id="JABFAD010319371">
    <property type="protein sequence ID" value="MBA0818651.1"/>
    <property type="molecule type" value="Genomic_DNA"/>
</dbReference>
<evidence type="ECO:0000259" key="1">
    <source>
        <dbReference type="Pfam" id="PF14111"/>
    </source>
</evidence>
<organism evidence="2 3">
    <name type="scientific">Gossypium harknessii</name>
    <dbReference type="NCBI Taxonomy" id="34285"/>
    <lineage>
        <taxon>Eukaryota</taxon>
        <taxon>Viridiplantae</taxon>
        <taxon>Streptophyta</taxon>
        <taxon>Embryophyta</taxon>
        <taxon>Tracheophyta</taxon>
        <taxon>Spermatophyta</taxon>
        <taxon>Magnoliopsida</taxon>
        <taxon>eudicotyledons</taxon>
        <taxon>Gunneridae</taxon>
        <taxon>Pentapetalae</taxon>
        <taxon>rosids</taxon>
        <taxon>malvids</taxon>
        <taxon>Malvales</taxon>
        <taxon>Malvaceae</taxon>
        <taxon>Malvoideae</taxon>
        <taxon>Gossypium</taxon>
    </lineage>
</organism>
<dbReference type="AlphaFoldDB" id="A0A7J9I936"/>
<comment type="caution">
    <text evidence="2">The sequence shown here is derived from an EMBL/GenBank/DDBJ whole genome shotgun (WGS) entry which is preliminary data.</text>
</comment>
<dbReference type="InterPro" id="IPR025558">
    <property type="entry name" value="DUF4283"/>
</dbReference>
<reference evidence="2 3" key="1">
    <citation type="journal article" date="2019" name="Genome Biol. Evol.">
        <title>Insights into the evolution of the New World diploid cottons (Gossypium, subgenus Houzingenia) based on genome sequencing.</title>
        <authorList>
            <person name="Grover C.E."/>
            <person name="Arick M.A. 2nd"/>
            <person name="Thrash A."/>
            <person name="Conover J.L."/>
            <person name="Sanders W.S."/>
            <person name="Peterson D.G."/>
            <person name="Frelichowski J.E."/>
            <person name="Scheffler J.A."/>
            <person name="Scheffler B.E."/>
            <person name="Wendel J.F."/>
        </authorList>
    </citation>
    <scope>NUCLEOTIDE SEQUENCE [LARGE SCALE GENOMIC DNA]</scope>
    <source>
        <strain evidence="2">0</strain>
        <tissue evidence="2">Leaf</tissue>
    </source>
</reference>
<proteinExistence type="predicted"/>
<sequence>MANVDLVDTELANLNITDEEEDPMVVLGENKADKKLHDLCLVGRVLTNSVVNFPSLRNTLADLWHPLRGVSITELKNKRILFRFYSEIDLKRVHNLPIGVTSEGTARQLGDFVGKLWSMIQRCNAKTRRTGCEQMAKRGTKKGQIEWEIEEELEDIPVQFVDGKKRQRFNSERESLGKLKNLAEGDIENSLSVATPKVADRA</sequence>
<name>A0A7J9I936_9ROSI</name>
<dbReference type="Proteomes" id="UP000593560">
    <property type="component" value="Unassembled WGS sequence"/>
</dbReference>
<accession>A0A7J9I936</accession>